<evidence type="ECO:0000256" key="2">
    <source>
        <dbReference type="ARBA" id="ARBA00009717"/>
    </source>
</evidence>
<comment type="caution">
    <text evidence="9">The sequence shown here is derived from an EMBL/GenBank/DDBJ whole genome shotgun (WGS) entry which is preliminary data.</text>
</comment>
<sequence>MSDKSTDSAGPRLSRRQFVTSAAALAGAAGMAGLLPENLARAATQSPVKGSLSQIKHVVYVMMENRSFDHYFGTFPGARGFDDPTAVKLPNGNSVFQQPDPANPDGYLEPFHMSTITTGAAAIPSLSHDWRDQHASWNQGKMDGWLTTHIASDGEQNGSYTMGYFTREDIPFHWALAESFTLLDNYHCSVLGPTDPNRLVWMSGTNDPQGKYGGPVLETVTPNPLTHPSAAEILYNAGYSVKNYFSGTSTGFNVFAWFQNFQDTTTLPAGLYNSIMSGGTLFGDGTPGGHGNPAAPSPATDPTLAFEEDCANGVLPDVSWLLMPSAADEHPPNLPAAGAQYLASKLEALAANEELWNSTVFVLNYDENDGFFDHVPPPVPDPDKYPEEFVQVPSPKGTPGGGLPVGAGFRVPCIIVSPWTVGGRIFSEVSDHTSGLQLIEAITAAGGLSGNGPVTFTPISTWRRKTFGDFTGALNLKKPQPAPSNTQFEATTTAANLAAQTTAAAQPMPTRPGGTQTMPHQLRDSGKQS</sequence>
<keyword evidence="4" id="KW-0964">Secreted</keyword>
<dbReference type="AlphaFoldDB" id="A0A917KWG9"/>
<organism evidence="9 10">
    <name type="scientific">Streptomyces brasiliensis</name>
    <dbReference type="NCBI Taxonomy" id="1954"/>
    <lineage>
        <taxon>Bacteria</taxon>
        <taxon>Bacillati</taxon>
        <taxon>Actinomycetota</taxon>
        <taxon>Actinomycetes</taxon>
        <taxon>Kitasatosporales</taxon>
        <taxon>Streptomycetaceae</taxon>
        <taxon>Streptomyces</taxon>
    </lineage>
</organism>
<evidence type="ECO:0000256" key="4">
    <source>
        <dbReference type="ARBA" id="ARBA00022512"/>
    </source>
</evidence>
<dbReference type="Gene3D" id="3.40.720.10">
    <property type="entry name" value="Alkaline Phosphatase, subunit A"/>
    <property type="match status" value="2"/>
</dbReference>
<dbReference type="EMBL" id="BMQA01000014">
    <property type="protein sequence ID" value="GGJ28203.1"/>
    <property type="molecule type" value="Genomic_DNA"/>
</dbReference>
<feature type="region of interest" description="Disordered" evidence="8">
    <location>
        <begin position="283"/>
        <end position="302"/>
    </location>
</feature>
<dbReference type="EC" id="3.1.4.3" evidence="3"/>
<evidence type="ECO:0000256" key="3">
    <source>
        <dbReference type="ARBA" id="ARBA00012018"/>
    </source>
</evidence>
<reference evidence="9" key="1">
    <citation type="journal article" date="2014" name="Int. J. Syst. Evol. Microbiol.">
        <title>Complete genome sequence of Corynebacterium casei LMG S-19264T (=DSM 44701T), isolated from a smear-ripened cheese.</title>
        <authorList>
            <consortium name="US DOE Joint Genome Institute (JGI-PGF)"/>
            <person name="Walter F."/>
            <person name="Albersmeier A."/>
            <person name="Kalinowski J."/>
            <person name="Ruckert C."/>
        </authorList>
    </citation>
    <scope>NUCLEOTIDE SEQUENCE</scope>
    <source>
        <strain evidence="9">JCM 3086</strain>
    </source>
</reference>
<dbReference type="PROSITE" id="PS51318">
    <property type="entry name" value="TAT"/>
    <property type="match status" value="1"/>
</dbReference>
<name>A0A917KWG9_9ACTN</name>
<feature type="region of interest" description="Disordered" evidence="8">
    <location>
        <begin position="475"/>
        <end position="529"/>
    </location>
</feature>
<gene>
    <name evidence="9" type="ORF">GCM10010121_044420</name>
</gene>
<comment type="subcellular location">
    <subcellularLocation>
        <location evidence="1">Secreted</location>
        <location evidence="1">Cell wall</location>
    </subcellularLocation>
</comment>
<evidence type="ECO:0000256" key="7">
    <source>
        <dbReference type="ARBA" id="ARBA00048421"/>
    </source>
</evidence>
<keyword evidence="6" id="KW-0843">Virulence</keyword>
<evidence type="ECO:0000313" key="9">
    <source>
        <dbReference type="EMBL" id="GGJ28203.1"/>
    </source>
</evidence>
<evidence type="ECO:0000256" key="5">
    <source>
        <dbReference type="ARBA" id="ARBA00022801"/>
    </source>
</evidence>
<evidence type="ECO:0000313" key="10">
    <source>
        <dbReference type="Proteomes" id="UP000657574"/>
    </source>
</evidence>
<feature type="compositionally biased region" description="Low complexity" evidence="8">
    <location>
        <begin position="490"/>
        <end position="505"/>
    </location>
</feature>
<comment type="similarity">
    <text evidence="2">Belongs to the bacterial phospholipase C family.</text>
</comment>
<dbReference type="InterPro" id="IPR007312">
    <property type="entry name" value="Phosphoesterase"/>
</dbReference>
<evidence type="ECO:0000256" key="1">
    <source>
        <dbReference type="ARBA" id="ARBA00004191"/>
    </source>
</evidence>
<protein>
    <recommendedName>
        <fullName evidence="3">phospholipase C</fullName>
        <ecNumber evidence="3">3.1.4.3</ecNumber>
    </recommendedName>
</protein>
<dbReference type="GO" id="GO:0034480">
    <property type="term" value="F:phosphatidylcholine phospholipase C activity"/>
    <property type="evidence" value="ECO:0007669"/>
    <property type="project" value="UniProtKB-EC"/>
</dbReference>
<reference evidence="9" key="2">
    <citation type="submission" date="2020-09" db="EMBL/GenBank/DDBJ databases">
        <authorList>
            <person name="Sun Q."/>
            <person name="Ohkuma M."/>
        </authorList>
    </citation>
    <scope>NUCLEOTIDE SEQUENCE</scope>
    <source>
        <strain evidence="9">JCM 3086</strain>
    </source>
</reference>
<keyword evidence="5" id="KW-0378">Hydrolase</keyword>
<keyword evidence="4" id="KW-0134">Cell wall</keyword>
<dbReference type="InterPro" id="IPR017850">
    <property type="entry name" value="Alkaline_phosphatase_core_sf"/>
</dbReference>
<dbReference type="Proteomes" id="UP000657574">
    <property type="component" value="Unassembled WGS sequence"/>
</dbReference>
<proteinExistence type="inferred from homology"/>
<comment type="catalytic activity">
    <reaction evidence="7">
        <text>a 1,2-diacyl-sn-glycero-3-phosphocholine + H2O = phosphocholine + a 1,2-diacyl-sn-glycerol + H(+)</text>
        <dbReference type="Rhea" id="RHEA:10604"/>
        <dbReference type="ChEBI" id="CHEBI:15377"/>
        <dbReference type="ChEBI" id="CHEBI:15378"/>
        <dbReference type="ChEBI" id="CHEBI:17815"/>
        <dbReference type="ChEBI" id="CHEBI:57643"/>
        <dbReference type="ChEBI" id="CHEBI:295975"/>
        <dbReference type="EC" id="3.1.4.3"/>
    </reaction>
    <physiologicalReaction direction="left-to-right" evidence="7">
        <dbReference type="Rhea" id="RHEA:10605"/>
    </physiologicalReaction>
</comment>
<dbReference type="PANTHER" id="PTHR31956:SF1">
    <property type="entry name" value="NON-SPECIFIC PHOSPHOLIPASE C1"/>
    <property type="match status" value="1"/>
</dbReference>
<dbReference type="PANTHER" id="PTHR31956">
    <property type="entry name" value="NON-SPECIFIC PHOSPHOLIPASE C4-RELATED"/>
    <property type="match status" value="1"/>
</dbReference>
<evidence type="ECO:0000256" key="6">
    <source>
        <dbReference type="ARBA" id="ARBA00023026"/>
    </source>
</evidence>
<dbReference type="RefSeq" id="WP_189312965.1">
    <property type="nucleotide sequence ID" value="NZ_BMQA01000014.1"/>
</dbReference>
<evidence type="ECO:0000256" key="8">
    <source>
        <dbReference type="SAM" id="MobiDB-lite"/>
    </source>
</evidence>
<keyword evidence="10" id="KW-1185">Reference proteome</keyword>
<accession>A0A917KWG9</accession>
<dbReference type="InterPro" id="IPR006311">
    <property type="entry name" value="TAT_signal"/>
</dbReference>
<dbReference type="Pfam" id="PF04185">
    <property type="entry name" value="Phosphoesterase"/>
    <property type="match status" value="1"/>
</dbReference>